<accession>A0A1Q5TIX7</accession>
<gene>
    <name evidence="3" type="ORF">Xedl_03413</name>
</gene>
<keyword evidence="4" id="KW-1185">Reference proteome</keyword>
<dbReference type="InterPro" id="IPR027417">
    <property type="entry name" value="P-loop_NTPase"/>
</dbReference>
<keyword evidence="1" id="KW-0812">Transmembrane</keyword>
<reference evidence="3 4" key="1">
    <citation type="submission" date="2016-09" db="EMBL/GenBank/DDBJ databases">
        <title>Xenorhabdus thuongxuanensis sp. nov. and Xenorhabdus eapokensis sp. nov., isolated from Steinernema species.</title>
        <authorList>
            <person name="Kaempfer P."/>
            <person name="Tobias N.J."/>
            <person name="Phan Ke L."/>
            <person name="Bode H.B."/>
            <person name="Glaeser S.P."/>
        </authorList>
    </citation>
    <scope>NUCLEOTIDE SEQUENCE [LARGE SCALE GENOMIC DNA]</scope>
    <source>
        <strain evidence="3 4">DL20</strain>
    </source>
</reference>
<evidence type="ECO:0000313" key="3">
    <source>
        <dbReference type="EMBL" id="OKP00169.1"/>
    </source>
</evidence>
<sequence>MPLKLQQESPSDNDLFEGESHKKVAERMAGVLREVDNNIVGLEGELGSGKSTIINLLKGELSTEYRFIEFDAERYHYGNTKKALIEVIYKGLSNETGADQKKLDAYRNQALGNIIEYEKRVNSRLSWWTVMFILCSLLAVQMIRYLFIDISTLMMTDKAVSKLVLLLEAIGFLSPGILLLALLMKRVFSTKPENKKQEDKESITVGDLFKRNSTDIISETWMVNREVGTIELHNALSGFTDKDTLHHALRFILIIDNLDRIVPDKVKELWSDMELIAGTTHEYFRVIIPYSARQVASSLDMEGHSGREFIAKRIPVTFSVPPLITAGWQDAFKTMWSQTVSDSDEASCTEVIQLVERWRPQQYPRITPRLLKKLVNDIYILNLTVPVGSPEEPSRFVLIALYILMVRYGDYDIRTLLRDPFQGELDESASLAPDEQSDKLKANYAQLKRIFNNDANRWSEYLMSVHYQAPAALARSELIDTPLIDAVKSKDSIALERLVTMWGFTHAWHRCASVMDMSSWLETAAALPSTILNLVQPQITFALQQLNTSYAIQAREVFNPSLNTALLNLMRLSSISIEPFMKRQRAFIISELDDLQSAPKDSDTNVTSLLREADQYSKLFGASLFDSMDVEIHGDVYARYLLNNEEKWKGLNIPAIHLDDIETENMLLTVLEEPSEDVFNPGVLRFIGTGSLSTENIIKKDQDILLYISKLSSNFTSRVVIDNFIDFRKLIFTEQWNSSSQLSLFAHQTTMQQNYPIEFAAHVVAHMVATDNFTGIEDYSDYIEDDEYIGLLTNYFKCSKSWHKIANSLSNNKMIPFVKGAIQRLFEEDKLERLDVSQYVKKDYPLLSAHITGVDLMEPVIARQEFFNDRLNLNEIELIDEETLLDLLRTEALPGTHEKLYSLSESLLAADMLLGSFESISSNNQIILLHMQSLGRKIHLNPDVNSFTEWYRSVSREELAKGKYIRFIWELLDDEQQQDVLVQLHDVLLEIQVSQSTRIKLIHDFGDVINFTEPEKGTSRRGIGALFTLAEKDVLLREWLDRQNYALSHWPSSENSSVAKYIIAHQNLFPGICKSSKFIAKRIKETEVEQLLENIEQVVED</sequence>
<keyword evidence="1" id="KW-0472">Membrane</keyword>
<dbReference type="AlphaFoldDB" id="A0A1Q5TIX7"/>
<name>A0A1Q5TIX7_9GAMM</name>
<organism evidence="3 4">
    <name type="scientific">Xenorhabdus eapokensis</name>
    <dbReference type="NCBI Taxonomy" id="1873482"/>
    <lineage>
        <taxon>Bacteria</taxon>
        <taxon>Pseudomonadati</taxon>
        <taxon>Pseudomonadota</taxon>
        <taxon>Gammaproteobacteria</taxon>
        <taxon>Enterobacterales</taxon>
        <taxon>Morganellaceae</taxon>
        <taxon>Xenorhabdus</taxon>
    </lineage>
</organism>
<dbReference type="Pfam" id="PF07693">
    <property type="entry name" value="KAP_NTPase"/>
    <property type="match status" value="1"/>
</dbReference>
<feature type="transmembrane region" description="Helical" evidence="1">
    <location>
        <begin position="125"/>
        <end position="147"/>
    </location>
</feature>
<evidence type="ECO:0000256" key="1">
    <source>
        <dbReference type="SAM" id="Phobius"/>
    </source>
</evidence>
<feature type="transmembrane region" description="Helical" evidence="1">
    <location>
        <begin position="159"/>
        <end position="184"/>
    </location>
</feature>
<comment type="caution">
    <text evidence="3">The sequence shown here is derived from an EMBL/GenBank/DDBJ whole genome shotgun (WGS) entry which is preliminary data.</text>
</comment>
<keyword evidence="1" id="KW-1133">Transmembrane helix</keyword>
<dbReference type="RefSeq" id="WP_074024963.1">
    <property type="nucleotide sequence ID" value="NZ_CAWNAG010000146.1"/>
</dbReference>
<dbReference type="SUPFAM" id="SSF52540">
    <property type="entry name" value="P-loop containing nucleoside triphosphate hydrolases"/>
    <property type="match status" value="1"/>
</dbReference>
<dbReference type="OrthoDB" id="6774658at2"/>
<protein>
    <recommendedName>
        <fullName evidence="2">KAP NTPase domain-containing protein</fullName>
    </recommendedName>
</protein>
<dbReference type="EMBL" id="MKGQ01000039">
    <property type="protein sequence ID" value="OKP00169.1"/>
    <property type="molecule type" value="Genomic_DNA"/>
</dbReference>
<evidence type="ECO:0000259" key="2">
    <source>
        <dbReference type="Pfam" id="PF07693"/>
    </source>
</evidence>
<evidence type="ECO:0000313" key="4">
    <source>
        <dbReference type="Proteomes" id="UP000186268"/>
    </source>
</evidence>
<feature type="domain" description="KAP NTPase" evidence="2">
    <location>
        <begin position="23"/>
        <end position="382"/>
    </location>
</feature>
<proteinExistence type="predicted"/>
<dbReference type="InterPro" id="IPR011646">
    <property type="entry name" value="KAP_P-loop"/>
</dbReference>
<dbReference type="Proteomes" id="UP000186268">
    <property type="component" value="Unassembled WGS sequence"/>
</dbReference>